<feature type="transmembrane region" description="Helical" evidence="6">
    <location>
        <begin position="252"/>
        <end position="280"/>
    </location>
</feature>
<gene>
    <name evidence="7" type="ORF">D0466_17470</name>
</gene>
<evidence type="ECO:0000256" key="1">
    <source>
        <dbReference type="ARBA" id="ARBA00004651"/>
    </source>
</evidence>
<dbReference type="OrthoDB" id="45037at2"/>
<feature type="transmembrane region" description="Helical" evidence="6">
    <location>
        <begin position="21"/>
        <end position="44"/>
    </location>
</feature>
<sequence length="363" mass="38924">MSNKLKQYGQRSIKYLITSARNMLIPIFSVILGLLAGAGIMLVSGYDPISGYSAMLNGIFGDEYYLGETVRQITPYILAGLAVAFAFRTGLFNIGVEGQLIVGWLAAVWVGIEFDLPKFIHLPLAVLSGAAAGALWAFIPGLLKARFRVHEVIVTIMLNYTALHITNYLILNVLSDKQDKTENIAESASLRSVLFENWTDLSRMHWGIIIALACAIIMWFILEKTTTGFELKAVGFNHHASQYAGMSVNKNIVLSMVISGAFAGLAGAMEGLGTFGYAAIKGGFTGVGFDGIAVALLGGNAAIGIVLAAALFGGLKSGALNMPLEAGVPNEIVDIVIALIIFFVASSYFIRWILSRFSKKGVK</sequence>
<feature type="transmembrane region" description="Helical" evidence="6">
    <location>
        <begin position="335"/>
        <end position="354"/>
    </location>
</feature>
<keyword evidence="4 6" id="KW-1133">Transmembrane helix</keyword>
<keyword evidence="8" id="KW-1185">Reference proteome</keyword>
<dbReference type="PANTHER" id="PTHR47089:SF1">
    <property type="entry name" value="GUANOSINE ABC TRANSPORTER PERMEASE PROTEIN NUPP"/>
    <property type="match status" value="1"/>
</dbReference>
<protein>
    <submittedName>
        <fullName evidence="7">ABC transporter permease</fullName>
    </submittedName>
</protein>
<dbReference type="GO" id="GO:0005886">
    <property type="term" value="C:plasma membrane"/>
    <property type="evidence" value="ECO:0007669"/>
    <property type="project" value="UniProtKB-SubCell"/>
</dbReference>
<dbReference type="InterPro" id="IPR001851">
    <property type="entry name" value="ABC_transp_permease"/>
</dbReference>
<comment type="caution">
    <text evidence="7">The sequence shown here is derived from an EMBL/GenBank/DDBJ whole genome shotgun (WGS) entry which is preliminary data.</text>
</comment>
<evidence type="ECO:0000313" key="7">
    <source>
        <dbReference type="EMBL" id="RFU61591.1"/>
    </source>
</evidence>
<evidence type="ECO:0000256" key="6">
    <source>
        <dbReference type="SAM" id="Phobius"/>
    </source>
</evidence>
<dbReference type="Proteomes" id="UP000262939">
    <property type="component" value="Unassembled WGS sequence"/>
</dbReference>
<proteinExistence type="predicted"/>
<evidence type="ECO:0000256" key="3">
    <source>
        <dbReference type="ARBA" id="ARBA00022692"/>
    </source>
</evidence>
<dbReference type="GO" id="GO:0022857">
    <property type="term" value="F:transmembrane transporter activity"/>
    <property type="evidence" value="ECO:0007669"/>
    <property type="project" value="InterPro"/>
</dbReference>
<keyword evidence="3 6" id="KW-0812">Transmembrane</keyword>
<reference evidence="7 8" key="1">
    <citation type="submission" date="2018-08" db="EMBL/GenBank/DDBJ databases">
        <title>Bacillus chawlae sp. nov., Bacillus glennii sp. nov., and Bacillus saganii sp. nov. Isolated from the Vehicle Assembly Building at Kennedy Space Center where the Viking Spacecraft were Assembled.</title>
        <authorList>
            <person name="Seuylemezian A."/>
            <person name="Vaishampayan P."/>
        </authorList>
    </citation>
    <scope>NUCLEOTIDE SEQUENCE [LARGE SCALE GENOMIC DNA]</scope>
    <source>
        <strain evidence="7 8">V44-8</strain>
    </source>
</reference>
<dbReference type="CDD" id="cd06580">
    <property type="entry name" value="TM_PBP1_transp_TpRbsC_like"/>
    <property type="match status" value="1"/>
</dbReference>
<keyword evidence="2" id="KW-1003">Cell membrane</keyword>
<feature type="transmembrane region" description="Helical" evidence="6">
    <location>
        <begin position="204"/>
        <end position="222"/>
    </location>
</feature>
<feature type="transmembrane region" description="Helical" evidence="6">
    <location>
        <begin position="124"/>
        <end position="143"/>
    </location>
</feature>
<evidence type="ECO:0000256" key="2">
    <source>
        <dbReference type="ARBA" id="ARBA00022475"/>
    </source>
</evidence>
<evidence type="ECO:0000313" key="8">
    <source>
        <dbReference type="Proteomes" id="UP000262939"/>
    </source>
</evidence>
<evidence type="ECO:0000256" key="4">
    <source>
        <dbReference type="ARBA" id="ARBA00022989"/>
    </source>
</evidence>
<comment type="subcellular location">
    <subcellularLocation>
        <location evidence="1">Cell membrane</location>
        <topology evidence="1">Multi-pass membrane protein</topology>
    </subcellularLocation>
</comment>
<accession>A0A372L8Y5</accession>
<dbReference type="EMBL" id="QVTD01000013">
    <property type="protein sequence ID" value="RFU61591.1"/>
    <property type="molecule type" value="Genomic_DNA"/>
</dbReference>
<keyword evidence="5 6" id="KW-0472">Membrane</keyword>
<feature type="transmembrane region" description="Helical" evidence="6">
    <location>
        <begin position="292"/>
        <end position="315"/>
    </location>
</feature>
<dbReference type="PANTHER" id="PTHR47089">
    <property type="entry name" value="ABC TRANSPORTER, PERMEASE PROTEIN"/>
    <property type="match status" value="1"/>
</dbReference>
<dbReference type="AlphaFoldDB" id="A0A372L8Y5"/>
<evidence type="ECO:0000256" key="5">
    <source>
        <dbReference type="ARBA" id="ARBA00023136"/>
    </source>
</evidence>
<feature type="transmembrane region" description="Helical" evidence="6">
    <location>
        <begin position="94"/>
        <end position="112"/>
    </location>
</feature>
<name>A0A372L8Y5_9BACI</name>
<organism evidence="7 8">
    <name type="scientific">Peribacillus glennii</name>
    <dbReference type="NCBI Taxonomy" id="2303991"/>
    <lineage>
        <taxon>Bacteria</taxon>
        <taxon>Bacillati</taxon>
        <taxon>Bacillota</taxon>
        <taxon>Bacilli</taxon>
        <taxon>Bacillales</taxon>
        <taxon>Bacillaceae</taxon>
        <taxon>Peribacillus</taxon>
    </lineage>
</organism>
<dbReference type="Pfam" id="PF02653">
    <property type="entry name" value="BPD_transp_2"/>
    <property type="match status" value="1"/>
</dbReference>